<dbReference type="Gene3D" id="3.30.420.10">
    <property type="entry name" value="Ribonuclease H-like superfamily/Ribonuclease H"/>
    <property type="match status" value="2"/>
</dbReference>
<dbReference type="CDD" id="cd09279">
    <property type="entry name" value="RNase_HI_like"/>
    <property type="match status" value="1"/>
</dbReference>
<dbReference type="GO" id="GO:0004523">
    <property type="term" value="F:RNA-DNA hybrid ribonuclease activity"/>
    <property type="evidence" value="ECO:0007669"/>
    <property type="project" value="InterPro"/>
</dbReference>
<dbReference type="Proteomes" id="UP001279734">
    <property type="component" value="Unassembled WGS sequence"/>
</dbReference>
<gene>
    <name evidence="4" type="ORF">Nepgr_027434</name>
</gene>
<evidence type="ECO:0000259" key="2">
    <source>
        <dbReference type="PROSITE" id="PS50879"/>
    </source>
</evidence>
<dbReference type="Pfam" id="PF13456">
    <property type="entry name" value="RVT_3"/>
    <property type="match status" value="1"/>
</dbReference>
<accession>A0AAD3Y3J0</accession>
<dbReference type="PROSITE" id="PS50994">
    <property type="entry name" value="INTEGRASE"/>
    <property type="match status" value="1"/>
</dbReference>
<comment type="caution">
    <text evidence="4">The sequence shown here is derived from an EMBL/GenBank/DDBJ whole genome shotgun (WGS) entry which is preliminary data.</text>
</comment>
<feature type="coiled-coil region" evidence="1">
    <location>
        <begin position="499"/>
        <end position="526"/>
    </location>
</feature>
<evidence type="ECO:0000313" key="5">
    <source>
        <dbReference type="Proteomes" id="UP001279734"/>
    </source>
</evidence>
<dbReference type="PROSITE" id="PS50879">
    <property type="entry name" value="RNASE_H_1"/>
    <property type="match status" value="1"/>
</dbReference>
<proteinExistence type="predicted"/>
<evidence type="ECO:0000313" key="4">
    <source>
        <dbReference type="EMBL" id="GMH25591.1"/>
    </source>
</evidence>
<dbReference type="InterPro" id="IPR002156">
    <property type="entry name" value="RNaseH_domain"/>
</dbReference>
<name>A0AAD3Y3J0_NEPGR</name>
<evidence type="ECO:0000259" key="3">
    <source>
        <dbReference type="PROSITE" id="PS50994"/>
    </source>
</evidence>
<evidence type="ECO:0000256" key="1">
    <source>
        <dbReference type="SAM" id="Coils"/>
    </source>
</evidence>
<sequence>MKGQALADFVVEATTLDSDDAEGAGTGKTGSPPAWTLHVDGSAMKEGCGAGVVLRTPVGSEIKYSVTLGFPATNNVAEYEALIAGLRLAKECSARDLVVYSDSELVINQVLGNFEANHPQLSKYLMKVKGMTSDFEQIEFVHILRENNEKADSLAKAAASGDPEQYARGMRETLERPTVDEPETMVMPVSDDDTWMTAYLRYLADGILPEDPVEAKKVKKTAGWYAIVDGRLYRRGFSTPYLRCLTPVEAEYALQEVHLGICGSHIGGKNLAFKIMRQGYYWPTMKYDAVDFVRKCENCQVHGNLNRQPHTELRALQSPWPFAQWGLDILGPLPIAAGQRKFLMVGIDYFTKWVEATPLARITEQNATEFLRQSIVCRYGVPECVITDNGTQFTGKRFSRYCARLRINLIHTSVAYPQANGQVEVTNRTILHGLKTKLIDSGGSWVDELPSILWSYRTTPRESTKETPFSLCYGVEAVIPVEVGLPSLRVEHFNPDLNSQRLREHLDLLEEARDRARLSIATYQQRVARYYNKKVKARQFEVGDLVLRSIEATGKNAGRNKLSPNWEGPFLVSAILRDGAYKLRSQEGRLIPRTWNAMHLRKYYQ</sequence>
<protein>
    <submittedName>
        <fullName evidence="4">Uncharacterized protein</fullName>
    </submittedName>
</protein>
<dbReference type="InterPro" id="IPR036397">
    <property type="entry name" value="RNaseH_sf"/>
</dbReference>
<dbReference type="GO" id="GO:0003676">
    <property type="term" value="F:nucleic acid binding"/>
    <property type="evidence" value="ECO:0007669"/>
    <property type="project" value="InterPro"/>
</dbReference>
<dbReference type="GO" id="GO:0015074">
    <property type="term" value="P:DNA integration"/>
    <property type="evidence" value="ECO:0007669"/>
    <property type="project" value="InterPro"/>
</dbReference>
<keyword evidence="5" id="KW-1185">Reference proteome</keyword>
<organism evidence="4 5">
    <name type="scientific">Nepenthes gracilis</name>
    <name type="common">Slender pitcher plant</name>
    <dbReference type="NCBI Taxonomy" id="150966"/>
    <lineage>
        <taxon>Eukaryota</taxon>
        <taxon>Viridiplantae</taxon>
        <taxon>Streptophyta</taxon>
        <taxon>Embryophyta</taxon>
        <taxon>Tracheophyta</taxon>
        <taxon>Spermatophyta</taxon>
        <taxon>Magnoliopsida</taxon>
        <taxon>eudicotyledons</taxon>
        <taxon>Gunneridae</taxon>
        <taxon>Pentapetalae</taxon>
        <taxon>Caryophyllales</taxon>
        <taxon>Nepenthaceae</taxon>
        <taxon>Nepenthes</taxon>
    </lineage>
</organism>
<dbReference type="PANTHER" id="PTHR48475">
    <property type="entry name" value="RIBONUCLEASE H"/>
    <property type="match status" value="1"/>
</dbReference>
<dbReference type="Pfam" id="PF17921">
    <property type="entry name" value="Integrase_H2C2"/>
    <property type="match status" value="1"/>
</dbReference>
<dbReference type="InterPro" id="IPR012337">
    <property type="entry name" value="RNaseH-like_sf"/>
</dbReference>
<feature type="domain" description="RNase H type-1" evidence="2">
    <location>
        <begin position="31"/>
        <end position="160"/>
    </location>
</feature>
<dbReference type="SUPFAM" id="SSF53098">
    <property type="entry name" value="Ribonuclease H-like"/>
    <property type="match status" value="2"/>
</dbReference>
<dbReference type="Gene3D" id="1.10.340.70">
    <property type="match status" value="1"/>
</dbReference>
<dbReference type="InterPro" id="IPR041588">
    <property type="entry name" value="Integrase_H2C2"/>
</dbReference>
<feature type="domain" description="Integrase catalytic" evidence="3">
    <location>
        <begin position="317"/>
        <end position="476"/>
    </location>
</feature>
<keyword evidence="1" id="KW-0175">Coiled coil</keyword>
<reference evidence="4" key="1">
    <citation type="submission" date="2023-05" db="EMBL/GenBank/DDBJ databases">
        <title>Nepenthes gracilis genome sequencing.</title>
        <authorList>
            <person name="Fukushima K."/>
        </authorList>
    </citation>
    <scope>NUCLEOTIDE SEQUENCE</scope>
    <source>
        <strain evidence="4">SING2019-196</strain>
    </source>
</reference>
<dbReference type="Pfam" id="PF00665">
    <property type="entry name" value="rve"/>
    <property type="match status" value="1"/>
</dbReference>
<dbReference type="PANTHER" id="PTHR48475:SF2">
    <property type="entry name" value="RIBONUCLEASE H"/>
    <property type="match status" value="1"/>
</dbReference>
<dbReference type="EMBL" id="BSYO01000029">
    <property type="protein sequence ID" value="GMH25591.1"/>
    <property type="molecule type" value="Genomic_DNA"/>
</dbReference>
<dbReference type="AlphaFoldDB" id="A0AAD3Y3J0"/>
<dbReference type="InterPro" id="IPR001584">
    <property type="entry name" value="Integrase_cat-core"/>
</dbReference>